<accession>A0A344L3T9</accession>
<organism evidence="9 10">
    <name type="scientific">Amycolatopsis albispora</name>
    <dbReference type="NCBI Taxonomy" id="1804986"/>
    <lineage>
        <taxon>Bacteria</taxon>
        <taxon>Bacillati</taxon>
        <taxon>Actinomycetota</taxon>
        <taxon>Actinomycetes</taxon>
        <taxon>Pseudonocardiales</taxon>
        <taxon>Pseudonocardiaceae</taxon>
        <taxon>Amycolatopsis</taxon>
    </lineage>
</organism>
<feature type="transmembrane region" description="Helical" evidence="8">
    <location>
        <begin position="300"/>
        <end position="320"/>
    </location>
</feature>
<keyword evidence="6 8" id="KW-1133">Transmembrane helix</keyword>
<evidence type="ECO:0000256" key="2">
    <source>
        <dbReference type="ARBA" id="ARBA00007935"/>
    </source>
</evidence>
<feature type="transmembrane region" description="Helical" evidence="8">
    <location>
        <begin position="228"/>
        <end position="252"/>
    </location>
</feature>
<feature type="transmembrane region" description="Helical" evidence="8">
    <location>
        <begin position="109"/>
        <end position="127"/>
    </location>
</feature>
<dbReference type="Pfam" id="PF01032">
    <property type="entry name" value="FecCD"/>
    <property type="match status" value="1"/>
</dbReference>
<dbReference type="GO" id="GO:0005886">
    <property type="term" value="C:plasma membrane"/>
    <property type="evidence" value="ECO:0007669"/>
    <property type="project" value="UniProtKB-SubCell"/>
</dbReference>
<comment type="similarity">
    <text evidence="2">Belongs to the binding-protein-dependent transport system permease family. FecCD subfamily.</text>
</comment>
<dbReference type="EMBL" id="CP015163">
    <property type="protein sequence ID" value="AXB42713.1"/>
    <property type="molecule type" value="Genomic_DNA"/>
</dbReference>
<dbReference type="PANTHER" id="PTHR30472:SF25">
    <property type="entry name" value="ABC TRANSPORTER PERMEASE PROTEIN MJ0876-RELATED"/>
    <property type="match status" value="1"/>
</dbReference>
<evidence type="ECO:0000256" key="6">
    <source>
        <dbReference type="ARBA" id="ARBA00022989"/>
    </source>
</evidence>
<keyword evidence="7 8" id="KW-0472">Membrane</keyword>
<dbReference type="InterPro" id="IPR037294">
    <property type="entry name" value="ABC_BtuC-like"/>
</dbReference>
<evidence type="ECO:0000256" key="1">
    <source>
        <dbReference type="ARBA" id="ARBA00004651"/>
    </source>
</evidence>
<comment type="subcellular location">
    <subcellularLocation>
        <location evidence="1">Cell membrane</location>
        <topology evidence="1">Multi-pass membrane protein</topology>
    </subcellularLocation>
</comment>
<evidence type="ECO:0000313" key="10">
    <source>
        <dbReference type="Proteomes" id="UP000250434"/>
    </source>
</evidence>
<evidence type="ECO:0000313" key="9">
    <source>
        <dbReference type="EMBL" id="AXB42713.1"/>
    </source>
</evidence>
<dbReference type="CDD" id="cd06550">
    <property type="entry name" value="TM_ABC_iron-siderophores_like"/>
    <property type="match status" value="1"/>
</dbReference>
<dbReference type="GO" id="GO:0022857">
    <property type="term" value="F:transmembrane transporter activity"/>
    <property type="evidence" value="ECO:0007669"/>
    <property type="project" value="InterPro"/>
</dbReference>
<evidence type="ECO:0000256" key="5">
    <source>
        <dbReference type="ARBA" id="ARBA00022692"/>
    </source>
</evidence>
<feature type="transmembrane region" description="Helical" evidence="8">
    <location>
        <begin position="185"/>
        <end position="208"/>
    </location>
</feature>
<proteinExistence type="inferred from homology"/>
<keyword evidence="5 8" id="KW-0812">Transmembrane</keyword>
<gene>
    <name evidence="9" type="ORF">A4R43_09370</name>
</gene>
<dbReference type="Proteomes" id="UP000250434">
    <property type="component" value="Chromosome"/>
</dbReference>
<dbReference type="KEGG" id="aab:A4R43_09370"/>
<dbReference type="InterPro" id="IPR000522">
    <property type="entry name" value="ABC_transptr_permease_BtuC"/>
</dbReference>
<evidence type="ECO:0000256" key="4">
    <source>
        <dbReference type="ARBA" id="ARBA00022475"/>
    </source>
</evidence>
<dbReference type="SUPFAM" id="SSF81345">
    <property type="entry name" value="ABC transporter involved in vitamin B12 uptake, BtuC"/>
    <property type="match status" value="1"/>
</dbReference>
<reference evidence="9 10" key="1">
    <citation type="submission" date="2016-04" db="EMBL/GenBank/DDBJ databases">
        <title>Complete genome sequence and analysis of deep-sea sediment isolate, Amycolatopsis sp. WP1.</title>
        <authorList>
            <person name="Wang H."/>
            <person name="Chen S."/>
            <person name="Wu Q."/>
        </authorList>
    </citation>
    <scope>NUCLEOTIDE SEQUENCE [LARGE SCALE GENOMIC DNA]</scope>
    <source>
        <strain evidence="9 10">WP1</strain>
    </source>
</reference>
<feature type="transmembrane region" description="Helical" evidence="8">
    <location>
        <begin position="84"/>
        <end position="103"/>
    </location>
</feature>
<dbReference type="Gene3D" id="1.10.3470.10">
    <property type="entry name" value="ABC transporter involved in vitamin B12 uptake, BtuC"/>
    <property type="match status" value="1"/>
</dbReference>
<evidence type="ECO:0000256" key="3">
    <source>
        <dbReference type="ARBA" id="ARBA00022448"/>
    </source>
</evidence>
<feature type="transmembrane region" description="Helical" evidence="8">
    <location>
        <begin position="139"/>
        <end position="158"/>
    </location>
</feature>
<dbReference type="AlphaFoldDB" id="A0A344L3T9"/>
<keyword evidence="3" id="KW-0813">Transport</keyword>
<keyword evidence="10" id="KW-1185">Reference proteome</keyword>
<dbReference type="OrthoDB" id="3389093at2"/>
<dbReference type="PANTHER" id="PTHR30472">
    <property type="entry name" value="FERRIC ENTEROBACTIN TRANSPORT SYSTEM PERMEASE PROTEIN"/>
    <property type="match status" value="1"/>
</dbReference>
<evidence type="ECO:0000256" key="7">
    <source>
        <dbReference type="ARBA" id="ARBA00023136"/>
    </source>
</evidence>
<sequence>MRRWLWPGLVLGTVIAALAQLMTGASGSGLWTMLGDETTRRIVLDLRLPRVLVALGAGACLGVAGCVLQSLLRNPLAAPEITGVGSGAVLGAVTASLLGGAIATPHGMIGTAVAGGVLGGGVLWVVAARTGSDPLRLSVLGVLISAVLTGITLILLTARPQGAAAMVQWLVGSLNGRGWAHWQALLPWLVPVLVAAVLAAPVLGVLAVDDDHARGVGLDPARWRSATLLLAVVAAAAAIATVGALAFVGLLAPHAARLAFGADHRLLVPGSALIGAATVCAADAAAQQLTELAALGGQPLGVPTGAITAIAGAVVLVRAARRQSALTSGDGS</sequence>
<dbReference type="RefSeq" id="WP_113691976.1">
    <property type="nucleotide sequence ID" value="NZ_CP015163.1"/>
</dbReference>
<keyword evidence="4" id="KW-1003">Cell membrane</keyword>
<protein>
    <submittedName>
        <fullName evidence="9">Iron ABC transporter</fullName>
    </submittedName>
</protein>
<dbReference type="GO" id="GO:0033214">
    <property type="term" value="P:siderophore-iron import into cell"/>
    <property type="evidence" value="ECO:0007669"/>
    <property type="project" value="TreeGrafter"/>
</dbReference>
<evidence type="ECO:0000256" key="8">
    <source>
        <dbReference type="SAM" id="Phobius"/>
    </source>
</evidence>
<name>A0A344L3T9_9PSEU</name>
<feature type="transmembrane region" description="Helical" evidence="8">
    <location>
        <begin position="51"/>
        <end position="72"/>
    </location>
</feature>